<dbReference type="Proteomes" id="UP000189545">
    <property type="component" value="Chromosome"/>
</dbReference>
<evidence type="ECO:0000313" key="9">
    <source>
        <dbReference type="EMBL" id="AQS38325.1"/>
    </source>
</evidence>
<dbReference type="InterPro" id="IPR005467">
    <property type="entry name" value="His_kinase_dom"/>
</dbReference>
<dbReference type="InterPro" id="IPR004358">
    <property type="entry name" value="Sig_transdc_His_kin-like_C"/>
</dbReference>
<accession>A0A1S6HS32</accession>
<evidence type="ECO:0000256" key="7">
    <source>
        <dbReference type="SAM" id="Phobius"/>
    </source>
</evidence>
<evidence type="ECO:0000256" key="6">
    <source>
        <dbReference type="ARBA" id="ARBA00023012"/>
    </source>
</evidence>
<gene>
    <name evidence="9" type="ORF">Sps_03182</name>
</gene>
<protein>
    <recommendedName>
        <fullName evidence="2">histidine kinase</fullName>
        <ecNumber evidence="2">2.7.13.3</ecNumber>
    </recommendedName>
</protein>
<keyword evidence="6" id="KW-0902">Two-component regulatory system</keyword>
<dbReference type="EMBL" id="CP014782">
    <property type="protein sequence ID" value="AQS38325.1"/>
    <property type="molecule type" value="Genomic_DNA"/>
</dbReference>
<keyword evidence="10" id="KW-1185">Reference proteome</keyword>
<keyword evidence="3" id="KW-0597">Phosphoprotein</keyword>
<dbReference type="Pfam" id="PF02518">
    <property type="entry name" value="HATPase_c"/>
    <property type="match status" value="1"/>
</dbReference>
<dbReference type="KEGG" id="spsw:Sps_03182"/>
<dbReference type="Gene3D" id="1.10.287.130">
    <property type="match status" value="1"/>
</dbReference>
<feature type="transmembrane region" description="Helical" evidence="7">
    <location>
        <begin position="7"/>
        <end position="27"/>
    </location>
</feature>
<dbReference type="EC" id="2.7.13.3" evidence="2"/>
<organism evidence="9 10">
    <name type="scientific">Shewanella psychrophila</name>
    <dbReference type="NCBI Taxonomy" id="225848"/>
    <lineage>
        <taxon>Bacteria</taxon>
        <taxon>Pseudomonadati</taxon>
        <taxon>Pseudomonadota</taxon>
        <taxon>Gammaproteobacteria</taxon>
        <taxon>Alteromonadales</taxon>
        <taxon>Shewanellaceae</taxon>
        <taxon>Shewanella</taxon>
    </lineage>
</organism>
<dbReference type="CDD" id="cd00082">
    <property type="entry name" value="HisKA"/>
    <property type="match status" value="1"/>
</dbReference>
<dbReference type="InterPro" id="IPR050351">
    <property type="entry name" value="BphY/WalK/GraS-like"/>
</dbReference>
<dbReference type="AlphaFoldDB" id="A0A1S6HS32"/>
<evidence type="ECO:0000256" key="2">
    <source>
        <dbReference type="ARBA" id="ARBA00012438"/>
    </source>
</evidence>
<dbReference type="SUPFAM" id="SSF47384">
    <property type="entry name" value="Homodimeric domain of signal transducing histidine kinase"/>
    <property type="match status" value="1"/>
</dbReference>
<feature type="transmembrane region" description="Helical" evidence="7">
    <location>
        <begin position="177"/>
        <end position="197"/>
    </location>
</feature>
<reference evidence="9 10" key="1">
    <citation type="submission" date="2016-03" db="EMBL/GenBank/DDBJ databases">
        <title>Complete genome sequence of Shewanella psychrophila WP2, a deep sea bacterium isolated from west Pacific sediment.</title>
        <authorList>
            <person name="Xu G."/>
            <person name="Jian H."/>
        </authorList>
    </citation>
    <scope>NUCLEOTIDE SEQUENCE [LARGE SCALE GENOMIC DNA]</scope>
    <source>
        <strain evidence="9 10">WP2</strain>
    </source>
</reference>
<evidence type="ECO:0000256" key="4">
    <source>
        <dbReference type="ARBA" id="ARBA00022679"/>
    </source>
</evidence>
<dbReference type="GO" id="GO:0000155">
    <property type="term" value="F:phosphorelay sensor kinase activity"/>
    <property type="evidence" value="ECO:0007669"/>
    <property type="project" value="InterPro"/>
</dbReference>
<dbReference type="OrthoDB" id="9804645at2"/>
<keyword evidence="7" id="KW-0812">Transmembrane</keyword>
<evidence type="ECO:0000313" key="10">
    <source>
        <dbReference type="Proteomes" id="UP000189545"/>
    </source>
</evidence>
<dbReference type="Pfam" id="PF00512">
    <property type="entry name" value="HisKA"/>
    <property type="match status" value="1"/>
</dbReference>
<proteinExistence type="predicted"/>
<dbReference type="PRINTS" id="PR00344">
    <property type="entry name" value="BCTRLSENSOR"/>
</dbReference>
<keyword evidence="7" id="KW-1133">Transmembrane helix</keyword>
<dbReference type="InterPro" id="IPR036097">
    <property type="entry name" value="HisK_dim/P_sf"/>
</dbReference>
<dbReference type="GO" id="GO:0016036">
    <property type="term" value="P:cellular response to phosphate starvation"/>
    <property type="evidence" value="ECO:0007669"/>
    <property type="project" value="TreeGrafter"/>
</dbReference>
<dbReference type="PANTHER" id="PTHR45453">
    <property type="entry name" value="PHOSPHATE REGULON SENSOR PROTEIN PHOR"/>
    <property type="match status" value="1"/>
</dbReference>
<evidence type="ECO:0000256" key="1">
    <source>
        <dbReference type="ARBA" id="ARBA00000085"/>
    </source>
</evidence>
<dbReference type="GO" id="GO:0005886">
    <property type="term" value="C:plasma membrane"/>
    <property type="evidence" value="ECO:0007669"/>
    <property type="project" value="TreeGrafter"/>
</dbReference>
<dbReference type="InterPro" id="IPR003594">
    <property type="entry name" value="HATPase_dom"/>
</dbReference>
<keyword evidence="4" id="KW-0808">Transferase</keyword>
<dbReference type="SUPFAM" id="SSF55874">
    <property type="entry name" value="ATPase domain of HSP90 chaperone/DNA topoisomerase II/histidine kinase"/>
    <property type="match status" value="1"/>
</dbReference>
<dbReference type="InterPro" id="IPR003661">
    <property type="entry name" value="HisK_dim/P_dom"/>
</dbReference>
<feature type="domain" description="Histidine kinase" evidence="8">
    <location>
        <begin position="269"/>
        <end position="491"/>
    </location>
</feature>
<keyword evidence="7" id="KW-0472">Membrane</keyword>
<dbReference type="PANTHER" id="PTHR45453:SF1">
    <property type="entry name" value="PHOSPHATE REGULON SENSOR PROTEIN PHOR"/>
    <property type="match status" value="1"/>
</dbReference>
<dbReference type="GO" id="GO:0004721">
    <property type="term" value="F:phosphoprotein phosphatase activity"/>
    <property type="evidence" value="ECO:0007669"/>
    <property type="project" value="TreeGrafter"/>
</dbReference>
<dbReference type="RefSeq" id="WP_077753386.1">
    <property type="nucleotide sequence ID" value="NZ_CP014782.1"/>
</dbReference>
<evidence type="ECO:0000256" key="3">
    <source>
        <dbReference type="ARBA" id="ARBA00022553"/>
    </source>
</evidence>
<comment type="catalytic activity">
    <reaction evidence="1">
        <text>ATP + protein L-histidine = ADP + protein N-phospho-L-histidine.</text>
        <dbReference type="EC" id="2.7.13.3"/>
    </reaction>
</comment>
<sequence>MKSLFSRLLLSASVIVFILILAVWQWFQFSQDFSRNQVQQSLHQELALHMAHINPLLSQGITSDAALKEAFHDFMLLGPSFEIYTLDIQGNVIAYDANEEKIKRPQISTQPIEAFIEGGELPIKGMDPRSPDSNKIFSAAHLQEASGKITGYLYVIIGGEDFDMWQSLVSEHQAPRIWGGMLIGSSIFALLLFALLARYLTAPLSRLEQDLRLVENQKLADGLSLSNDYRGSIEIRQLSLHIKRLLKEISQQHLAINRQQQARHDFMLHLSHDLKTPLTSLQGYIDTWLLLPANERSSDLIEVAANSGKYIQQLLSQMLELAALENGQITPEFKETRLSLLLEELKQYFTPRANTQKVRLDFEVDENLSIITDPQILMRVLSNLVDNAIRYTPSGGIISIKLIAANTSPEAQSHQRIWLSVSDNGSGMHKHELQALQQMRNKPSFKRDDILPQLGVGLAIVRQLLGLLECNIDINSTPGEGSCFQIELQKI</sequence>
<dbReference type="STRING" id="225848.Sps_03182"/>
<dbReference type="PROSITE" id="PS50109">
    <property type="entry name" value="HIS_KIN"/>
    <property type="match status" value="1"/>
</dbReference>
<dbReference type="Gene3D" id="3.30.565.10">
    <property type="entry name" value="Histidine kinase-like ATPase, C-terminal domain"/>
    <property type="match status" value="1"/>
</dbReference>
<keyword evidence="5 9" id="KW-0418">Kinase</keyword>
<name>A0A1S6HS32_9GAMM</name>
<dbReference type="SMART" id="SM00388">
    <property type="entry name" value="HisKA"/>
    <property type="match status" value="1"/>
</dbReference>
<evidence type="ECO:0000256" key="5">
    <source>
        <dbReference type="ARBA" id="ARBA00022777"/>
    </source>
</evidence>
<evidence type="ECO:0000259" key="8">
    <source>
        <dbReference type="PROSITE" id="PS50109"/>
    </source>
</evidence>
<dbReference type="InterPro" id="IPR036890">
    <property type="entry name" value="HATPase_C_sf"/>
</dbReference>
<dbReference type="SMART" id="SM00387">
    <property type="entry name" value="HATPase_c"/>
    <property type="match status" value="1"/>
</dbReference>